<sequence length="773" mass="81179">MVPVSEWFDAVDALLARVEAGGDLPPPEERERLRKAARLTQGDVAQALQVRRETVVAWESGRTEPRQPKRGAYARLLEGLAARFPAPVRPSGPSAAAPATSAPVDPPVAGPAADGPDLDASGVPVTAPPEPCVRCGRPSPYRSGGRPRHLGDFCAPAAPAATPASNPEPPSAPAAAPTPVPAPTPAPAPAPTPTVAPAPTPPPAPGRTRAVAAPTPAGDTPTRAGERFPNGPLAVLDGDGTAHLADGRTLPCPAGTVPALADWALTTAGIGAARLHRSGKDGDPLVVLTAAAAQRLGLPPELQDRRTLRLPENHRVVKQLATAEWKLTRRGFGPWARIYRPASDGRRHCVQFAVLPWDALDPRAWGDAGSFPAAELARVLGAYAARVLTPRGSTAVTGLELMTALRPPTRAVRDEATGAWTSGPVPGSLTAPVDPAPPEAPAEHPAAVGRAVGDVLDEEAYEWHRDPALLTEEERSRPFAVGLDVNTAFLAAANRLTVGLGAPRRVTAPAFDRKTPGCWLVDLSGVPTDPRLPSPFTPTGEPPTGPGWYATPTVAYAVELGARVQPVEAWIRQESAPYLDPWHARLRDAYLATMADLGVTKDLGEAAYLDAMDRHKQADPAMAAVLSAIKATVKGGIGKLRERPQGAGYRPGERWPALERPTWRPDIRAAVIATARVNMHRKMARTAAAADLYPLAVLSDCAVYPSSGPTLHHLLPHTPDGSPAPGTFRLGVSPGMVKHEGTQTMAWALDLLEQGYNPARHIKGGDAVLDEGE</sequence>
<organism evidence="6 7">
    <name type="scientific">Peterkaempfera bronchialis</name>
    <dbReference type="NCBI Taxonomy" id="2126346"/>
    <lineage>
        <taxon>Bacteria</taxon>
        <taxon>Bacillati</taxon>
        <taxon>Actinomycetota</taxon>
        <taxon>Actinomycetes</taxon>
        <taxon>Kitasatosporales</taxon>
        <taxon>Streptomycetaceae</taxon>
        <taxon>Peterkaempfera</taxon>
    </lineage>
</organism>
<evidence type="ECO:0000313" key="7">
    <source>
        <dbReference type="Proteomes" id="UP000249340"/>
    </source>
</evidence>
<dbReference type="CDD" id="cd00093">
    <property type="entry name" value="HTH_XRE"/>
    <property type="match status" value="1"/>
</dbReference>
<accession>A0A345T4C6</accession>
<feature type="compositionally biased region" description="Low complexity" evidence="4">
    <location>
        <begin position="206"/>
        <end position="217"/>
    </location>
</feature>
<feature type="compositionally biased region" description="Pro residues" evidence="4">
    <location>
        <begin position="166"/>
        <end position="205"/>
    </location>
</feature>
<keyword evidence="2" id="KW-0238">DNA-binding</keyword>
<dbReference type="Pfam" id="PF01381">
    <property type="entry name" value="HTH_3"/>
    <property type="match status" value="1"/>
</dbReference>
<gene>
    <name evidence="6" type="ORF">C7M71_029090</name>
</gene>
<dbReference type="NCBIfam" id="NF047542">
    <property type="entry name" value="telomere_Tap"/>
    <property type="match status" value="1"/>
</dbReference>
<keyword evidence="7" id="KW-1185">Reference proteome</keyword>
<feature type="compositionally biased region" description="Low complexity" evidence="4">
    <location>
        <begin position="85"/>
        <end position="103"/>
    </location>
</feature>
<evidence type="ECO:0000256" key="2">
    <source>
        <dbReference type="ARBA" id="ARBA00023125"/>
    </source>
</evidence>
<protein>
    <submittedName>
        <fullName evidence="6">XRE family transcriptional regulator</fullName>
    </submittedName>
</protein>
<feature type="compositionally biased region" description="Low complexity" evidence="4">
    <location>
        <begin position="155"/>
        <end position="165"/>
    </location>
</feature>
<proteinExistence type="predicted"/>
<evidence type="ECO:0000256" key="3">
    <source>
        <dbReference type="ARBA" id="ARBA00023163"/>
    </source>
</evidence>
<evidence type="ECO:0000313" key="6">
    <source>
        <dbReference type="EMBL" id="AXI80831.1"/>
    </source>
</evidence>
<dbReference type="GO" id="GO:0003677">
    <property type="term" value="F:DNA binding"/>
    <property type="evidence" value="ECO:0007669"/>
    <property type="project" value="UniProtKB-KW"/>
</dbReference>
<dbReference type="InterPro" id="IPR001387">
    <property type="entry name" value="Cro/C1-type_HTH"/>
</dbReference>
<feature type="compositionally biased region" description="Low complexity" evidence="4">
    <location>
        <begin position="110"/>
        <end position="120"/>
    </location>
</feature>
<keyword evidence="1" id="KW-0805">Transcription regulation</keyword>
<dbReference type="AlphaFoldDB" id="A0A345T4C6"/>
<dbReference type="InterPro" id="IPR010982">
    <property type="entry name" value="Lambda_DNA-bd_dom_sf"/>
</dbReference>
<dbReference type="KEGG" id="stri:C7M71_029090"/>
<dbReference type="Proteomes" id="UP000249340">
    <property type="component" value="Chromosome"/>
</dbReference>
<feature type="domain" description="HTH cro/C1-type" evidence="5">
    <location>
        <begin position="32"/>
        <end position="84"/>
    </location>
</feature>
<dbReference type="PANTHER" id="PTHR36511:SF3">
    <property type="entry name" value="ANTITOXIN HIGA-2"/>
    <property type="match status" value="1"/>
</dbReference>
<dbReference type="SUPFAM" id="SSF47413">
    <property type="entry name" value="lambda repressor-like DNA-binding domains"/>
    <property type="match status" value="1"/>
</dbReference>
<keyword evidence="3" id="KW-0804">Transcription</keyword>
<name>A0A345T4C6_9ACTN</name>
<dbReference type="PROSITE" id="PS50943">
    <property type="entry name" value="HTH_CROC1"/>
    <property type="match status" value="1"/>
</dbReference>
<dbReference type="OrthoDB" id="3899306at2"/>
<evidence type="ECO:0000259" key="5">
    <source>
        <dbReference type="PROSITE" id="PS50943"/>
    </source>
</evidence>
<reference evidence="7" key="1">
    <citation type="submission" date="2018-07" db="EMBL/GenBank/DDBJ databases">
        <title>Streptacidiphilus bronchialis DSM 106435 chromosome.</title>
        <authorList>
            <person name="Batra D."/>
            <person name="Gulvik C.A."/>
        </authorList>
    </citation>
    <scope>NUCLEOTIDE SEQUENCE [LARGE SCALE GENOMIC DNA]</scope>
    <source>
        <strain evidence="7">DSM 106435</strain>
    </source>
</reference>
<feature type="region of interest" description="Disordered" evidence="4">
    <location>
        <begin position="85"/>
        <end position="229"/>
    </location>
</feature>
<evidence type="ECO:0000256" key="1">
    <source>
        <dbReference type="ARBA" id="ARBA00023015"/>
    </source>
</evidence>
<evidence type="ECO:0000256" key="4">
    <source>
        <dbReference type="SAM" id="MobiDB-lite"/>
    </source>
</evidence>
<dbReference type="EMBL" id="CP031264">
    <property type="protein sequence ID" value="AXI80831.1"/>
    <property type="molecule type" value="Genomic_DNA"/>
</dbReference>
<feature type="compositionally biased region" description="Low complexity" evidence="4">
    <location>
        <begin position="134"/>
        <end position="144"/>
    </location>
</feature>
<dbReference type="InterPro" id="IPR052359">
    <property type="entry name" value="HTH-type_reg/antitoxin"/>
</dbReference>
<feature type="region of interest" description="Disordered" evidence="4">
    <location>
        <begin position="416"/>
        <end position="444"/>
    </location>
</feature>
<dbReference type="Gene3D" id="1.10.260.40">
    <property type="entry name" value="lambda repressor-like DNA-binding domains"/>
    <property type="match status" value="1"/>
</dbReference>
<dbReference type="PANTHER" id="PTHR36511">
    <property type="entry name" value="MERR FAMILY BACTERIAL REGULATORY PROTEIN"/>
    <property type="match status" value="1"/>
</dbReference>